<dbReference type="GO" id="GO:0005737">
    <property type="term" value="C:cytoplasm"/>
    <property type="evidence" value="ECO:0007669"/>
    <property type="project" value="UniProtKB-SubCell"/>
</dbReference>
<dbReference type="SUPFAM" id="SSF64593">
    <property type="entry name" value="Intermediate filament protein, coiled coil region"/>
    <property type="match status" value="1"/>
</dbReference>
<dbReference type="SMART" id="SM01391">
    <property type="entry name" value="Filament"/>
    <property type="match status" value="1"/>
</dbReference>
<evidence type="ECO:0000256" key="3">
    <source>
        <dbReference type="ARBA" id="ARBA00004642"/>
    </source>
</evidence>
<dbReference type="PROSITE" id="PS51842">
    <property type="entry name" value="IF_ROD_2"/>
    <property type="match status" value="1"/>
</dbReference>
<accession>A0A2K5ID52</accession>
<dbReference type="FunFam" id="1.20.5.500:FF:000001">
    <property type="entry name" value="Type II keratin 23"/>
    <property type="match status" value="1"/>
</dbReference>
<proteinExistence type="inferred from homology"/>
<dbReference type="InterPro" id="IPR039008">
    <property type="entry name" value="IF_rod_dom"/>
</dbReference>
<evidence type="ECO:0000313" key="17">
    <source>
        <dbReference type="Proteomes" id="UP000233080"/>
    </source>
</evidence>
<dbReference type="GO" id="GO:0045095">
    <property type="term" value="C:keratin filament"/>
    <property type="evidence" value="ECO:0007669"/>
    <property type="project" value="InterPro"/>
</dbReference>
<evidence type="ECO:0000256" key="10">
    <source>
        <dbReference type="ARBA" id="ARBA00039429"/>
    </source>
</evidence>
<dbReference type="InterPro" id="IPR003054">
    <property type="entry name" value="Keratin_II"/>
</dbReference>
<evidence type="ECO:0000256" key="8">
    <source>
        <dbReference type="ARBA" id="ARBA00023242"/>
    </source>
</evidence>
<evidence type="ECO:0000256" key="7">
    <source>
        <dbReference type="ARBA" id="ARBA00023054"/>
    </source>
</evidence>
<reference evidence="16" key="2">
    <citation type="submission" date="2025-09" db="UniProtKB">
        <authorList>
            <consortium name="Ensembl"/>
        </authorList>
    </citation>
    <scope>IDENTIFICATION</scope>
</reference>
<evidence type="ECO:0000256" key="1">
    <source>
        <dbReference type="ARBA" id="ARBA00004109"/>
    </source>
</evidence>
<dbReference type="Ensembl" id="ENSCANT00000037410.1">
    <property type="protein sequence ID" value="ENSCANP00000014481.1"/>
    <property type="gene ID" value="ENSCANG00000030687.1"/>
</dbReference>
<evidence type="ECO:0000256" key="11">
    <source>
        <dbReference type="ARBA" id="ARBA00042886"/>
    </source>
</evidence>
<dbReference type="PRINTS" id="PR01276">
    <property type="entry name" value="TYPE2KERATIN"/>
</dbReference>
<evidence type="ECO:0000256" key="12">
    <source>
        <dbReference type="ARBA" id="ARBA00042964"/>
    </source>
</evidence>
<dbReference type="InterPro" id="IPR018039">
    <property type="entry name" value="IF_conserved"/>
</dbReference>
<reference evidence="16" key="1">
    <citation type="submission" date="2025-08" db="UniProtKB">
        <authorList>
            <consortium name="Ensembl"/>
        </authorList>
    </citation>
    <scope>IDENTIFICATION</scope>
</reference>
<dbReference type="Gene3D" id="1.20.5.170">
    <property type="match status" value="1"/>
</dbReference>
<dbReference type="Gene3D" id="1.20.5.500">
    <property type="entry name" value="Single helix bin"/>
    <property type="match status" value="1"/>
</dbReference>
<comment type="subcellular location">
    <subcellularLocation>
        <location evidence="2">Cytoplasm</location>
    </subcellularLocation>
    <subcellularLocation>
        <location evidence="1">Nucleus matrix</location>
    </subcellularLocation>
    <subcellularLocation>
        <location evidence="3">Nucleus</location>
        <location evidence="3">Nucleoplasm</location>
    </subcellularLocation>
</comment>
<dbReference type="OMA" id="NTHAGTR"/>
<keyword evidence="4" id="KW-0963">Cytoplasm</keyword>
<evidence type="ECO:0000259" key="15">
    <source>
        <dbReference type="PROSITE" id="PS51842"/>
    </source>
</evidence>
<dbReference type="Pfam" id="PF00038">
    <property type="entry name" value="Filament"/>
    <property type="match status" value="1"/>
</dbReference>
<dbReference type="PROSITE" id="PS00226">
    <property type="entry name" value="IF_ROD_1"/>
    <property type="match status" value="1"/>
</dbReference>
<keyword evidence="17" id="KW-1185">Reference proteome</keyword>
<comment type="function">
    <text evidence="9">Together with KRT19, helps to link the contractile apparatus to dystrophin at the costameres of striated muscle.</text>
</comment>
<dbReference type="GO" id="GO:0016363">
    <property type="term" value="C:nuclear matrix"/>
    <property type="evidence" value="ECO:0007669"/>
    <property type="project" value="UniProtKB-SubCell"/>
</dbReference>
<dbReference type="PANTHER" id="PTHR45616">
    <property type="entry name" value="GATA-TYPE DOMAIN-CONTAINING PROTEIN"/>
    <property type="match status" value="1"/>
</dbReference>
<dbReference type="GO" id="GO:0005654">
    <property type="term" value="C:nucleoplasm"/>
    <property type="evidence" value="ECO:0007669"/>
    <property type="project" value="UniProtKB-SubCell"/>
</dbReference>
<evidence type="ECO:0000256" key="2">
    <source>
        <dbReference type="ARBA" id="ARBA00004496"/>
    </source>
</evidence>
<comment type="similarity">
    <text evidence="14">Belongs to the intermediate filament family.</text>
</comment>
<dbReference type="PANTHER" id="PTHR45616:SF26">
    <property type="entry name" value="KERATIN, TYPE II CYTOSKELETAL 8"/>
    <property type="match status" value="1"/>
</dbReference>
<evidence type="ECO:0000256" key="6">
    <source>
        <dbReference type="ARBA" id="ARBA00022754"/>
    </source>
</evidence>
<evidence type="ECO:0000256" key="13">
    <source>
        <dbReference type="ARBA" id="ARBA00043133"/>
    </source>
</evidence>
<keyword evidence="6 14" id="KW-0403">Intermediate filament</keyword>
<evidence type="ECO:0000256" key="9">
    <source>
        <dbReference type="ARBA" id="ARBA00037766"/>
    </source>
</evidence>
<keyword evidence="8" id="KW-0539">Nucleus</keyword>
<evidence type="ECO:0000256" key="5">
    <source>
        <dbReference type="ARBA" id="ARBA00022744"/>
    </source>
</evidence>
<name>A0A2K5ID52_COLAP</name>
<dbReference type="AlphaFoldDB" id="A0A2K5ID52"/>
<keyword evidence="7" id="KW-0175">Coiled coil</keyword>
<evidence type="ECO:0000313" key="16">
    <source>
        <dbReference type="Ensembl" id="ENSCANP00000014481.1"/>
    </source>
</evidence>
<keyword evidence="5" id="KW-0416">Keratin</keyword>
<feature type="domain" description="IF rod" evidence="15">
    <location>
        <begin position="1"/>
        <end position="155"/>
    </location>
</feature>
<protein>
    <recommendedName>
        <fullName evidence="10">Keratin, type II cytoskeletal 8</fullName>
    </recommendedName>
    <alternativeName>
        <fullName evidence="12">Cytokeratin-8</fullName>
    </alternativeName>
    <alternativeName>
        <fullName evidence="11">Keratin-8</fullName>
    </alternativeName>
    <alternativeName>
        <fullName evidence="13">Type-II keratin Kb8</fullName>
    </alternativeName>
</protein>
<dbReference type="STRING" id="336983.ENSCANP00000014481"/>
<sequence>MNKVELESRLGGLTDEINFLRQLHSLDMDSIIAEVKAQYKEIANHSRAEAESMYQIKYEELQMLAGKHGDDLRHTKTEISETNPNISQLQAETEGLKGQRASLEAAIADAEQCGELTIKDANQLHDYQELMNVKLALDMEIATYRKLLEGEESWLESGMQNMSNHTKTISSYAGGLSLAYGGLTSPGLSYGLGSSFGSSVGSSSFSRTSSTRAVVVKKIENRNGKLVPESSEVLPIEQLRQPLPACSACSCPRAQEGGHCAGEHREQVTHQRLSPNSQPTHGWSLLPGHPLYPMPPATKQFNCFFWGVQNKTSASSAKKKKTLLKLCKKNKIEPPLRNLT</sequence>
<evidence type="ECO:0000256" key="4">
    <source>
        <dbReference type="ARBA" id="ARBA00022490"/>
    </source>
</evidence>
<evidence type="ECO:0000256" key="14">
    <source>
        <dbReference type="RuleBase" id="RU000685"/>
    </source>
</evidence>
<dbReference type="Proteomes" id="UP000233080">
    <property type="component" value="Unassembled WGS sequence"/>
</dbReference>
<organism evidence="16 17">
    <name type="scientific">Colobus angolensis palliatus</name>
    <name type="common">Peters' Angolan colobus</name>
    <dbReference type="NCBI Taxonomy" id="336983"/>
    <lineage>
        <taxon>Eukaryota</taxon>
        <taxon>Metazoa</taxon>
        <taxon>Chordata</taxon>
        <taxon>Craniata</taxon>
        <taxon>Vertebrata</taxon>
        <taxon>Euteleostomi</taxon>
        <taxon>Mammalia</taxon>
        <taxon>Eutheria</taxon>
        <taxon>Euarchontoglires</taxon>
        <taxon>Primates</taxon>
        <taxon>Haplorrhini</taxon>
        <taxon>Catarrhini</taxon>
        <taxon>Cercopithecidae</taxon>
        <taxon>Colobinae</taxon>
        <taxon>Colobus</taxon>
    </lineage>
</organism>